<dbReference type="EMBL" id="BIFY01000023">
    <property type="protein sequence ID" value="GCE59881.1"/>
    <property type="molecule type" value="Genomic_DNA"/>
</dbReference>
<name>A0A402DCF7_MICAE</name>
<evidence type="ECO:0000313" key="2">
    <source>
        <dbReference type="Proteomes" id="UP000289660"/>
    </source>
</evidence>
<sequence length="48" mass="5156">MGCQAEIASTIIEQGADYVLALKANQGNLYEDVTQLFNRGASHLCINA</sequence>
<organism evidence="1 2">
    <name type="scientific">Microcystis aeruginosa NIES-4285</name>
    <dbReference type="NCBI Taxonomy" id="2497681"/>
    <lineage>
        <taxon>Bacteria</taxon>
        <taxon>Bacillati</taxon>
        <taxon>Cyanobacteriota</taxon>
        <taxon>Cyanophyceae</taxon>
        <taxon>Oscillatoriophycideae</taxon>
        <taxon>Chroococcales</taxon>
        <taxon>Microcystaceae</taxon>
        <taxon>Microcystis</taxon>
    </lineage>
</organism>
<comment type="caution">
    <text evidence="1">The sequence shown here is derived from an EMBL/GenBank/DDBJ whole genome shotgun (WGS) entry which is preliminary data.</text>
</comment>
<dbReference type="Proteomes" id="UP000289660">
    <property type="component" value="Unassembled WGS sequence"/>
</dbReference>
<dbReference type="AlphaFoldDB" id="A0A402DCF7"/>
<reference evidence="2" key="1">
    <citation type="submission" date="2018-12" db="EMBL/GenBank/DDBJ databases">
        <title>Genome sequence of Microcystis aeruginosa NIES-4285.</title>
        <authorList>
            <person name="Tanabe Y."/>
        </authorList>
    </citation>
    <scope>NUCLEOTIDE SEQUENCE [LARGE SCALE GENOMIC DNA]</scope>
    <source>
        <strain evidence="2">NIES-4285</strain>
    </source>
</reference>
<gene>
    <name evidence="1" type="ORF">MiAbB_01800</name>
</gene>
<proteinExistence type="predicted"/>
<accession>A0A402DCF7</accession>
<protein>
    <submittedName>
        <fullName evidence="1">Uncharacterized protein</fullName>
    </submittedName>
</protein>
<evidence type="ECO:0000313" key="1">
    <source>
        <dbReference type="EMBL" id="GCE59881.1"/>
    </source>
</evidence>